<dbReference type="SMART" id="SM00245">
    <property type="entry name" value="TSPc"/>
    <property type="match status" value="1"/>
</dbReference>
<dbReference type="SUPFAM" id="SSF52096">
    <property type="entry name" value="ClpP/crotonase"/>
    <property type="match status" value="1"/>
</dbReference>
<dbReference type="InterPro" id="IPR020992">
    <property type="entry name" value="Tail_Prtase_C"/>
</dbReference>
<gene>
    <name evidence="6" type="ORF">JI741_17990</name>
</gene>
<name>A0ABS1KV76_9BACT</name>
<dbReference type="Gene3D" id="2.30.42.10">
    <property type="match status" value="1"/>
</dbReference>
<dbReference type="Pfam" id="PF11818">
    <property type="entry name" value="DUF3340"/>
    <property type="match status" value="1"/>
</dbReference>
<keyword evidence="4" id="KW-0720">Serine protease</keyword>
<organism evidence="6 7">
    <name type="scientific">Chryseolinea lacunae</name>
    <dbReference type="NCBI Taxonomy" id="2801331"/>
    <lineage>
        <taxon>Bacteria</taxon>
        <taxon>Pseudomonadati</taxon>
        <taxon>Bacteroidota</taxon>
        <taxon>Cytophagia</taxon>
        <taxon>Cytophagales</taxon>
        <taxon>Fulvivirgaceae</taxon>
        <taxon>Chryseolinea</taxon>
    </lineage>
</organism>
<protein>
    <submittedName>
        <fullName evidence="6">Carboxy terminal-processing peptidase</fullName>
    </submittedName>
</protein>
<proteinExistence type="inferred from homology"/>
<dbReference type="InterPro" id="IPR005151">
    <property type="entry name" value="Tail-specific_protease"/>
</dbReference>
<comment type="similarity">
    <text evidence="1">Belongs to the peptidase S41A family.</text>
</comment>
<dbReference type="EMBL" id="JAERRB010000006">
    <property type="protein sequence ID" value="MBL0743127.1"/>
    <property type="molecule type" value="Genomic_DNA"/>
</dbReference>
<feature type="domain" description="PDZ" evidence="5">
    <location>
        <begin position="236"/>
        <end position="305"/>
    </location>
</feature>
<comment type="caution">
    <text evidence="6">The sequence shown here is derived from an EMBL/GenBank/DDBJ whole genome shotgun (WGS) entry which is preliminary data.</text>
</comment>
<reference evidence="6 7" key="1">
    <citation type="submission" date="2021-01" db="EMBL/GenBank/DDBJ databases">
        <title>Chryseolinea sp. Jin1 Genome sequencing and assembly.</title>
        <authorList>
            <person name="Kim I."/>
        </authorList>
    </citation>
    <scope>NUCLEOTIDE SEQUENCE [LARGE SCALE GENOMIC DNA]</scope>
    <source>
        <strain evidence="6 7">Jin1</strain>
    </source>
</reference>
<dbReference type="RefSeq" id="WP_202012165.1">
    <property type="nucleotide sequence ID" value="NZ_JAERRB010000006.1"/>
</dbReference>
<keyword evidence="3" id="KW-0378">Hydrolase</keyword>
<evidence type="ECO:0000256" key="4">
    <source>
        <dbReference type="ARBA" id="ARBA00022825"/>
    </source>
</evidence>
<dbReference type="InterPro" id="IPR004447">
    <property type="entry name" value="Peptidase_S41A"/>
</dbReference>
<dbReference type="PANTHER" id="PTHR32060:SF22">
    <property type="entry name" value="CARBOXYL-TERMINAL-PROCESSING PEPTIDASE 3, CHLOROPLASTIC"/>
    <property type="match status" value="1"/>
</dbReference>
<dbReference type="CDD" id="cd07560">
    <property type="entry name" value="Peptidase_S41_CPP"/>
    <property type="match status" value="1"/>
</dbReference>
<evidence type="ECO:0000313" key="6">
    <source>
        <dbReference type="EMBL" id="MBL0743127.1"/>
    </source>
</evidence>
<evidence type="ECO:0000259" key="5">
    <source>
        <dbReference type="PROSITE" id="PS50106"/>
    </source>
</evidence>
<dbReference type="PANTHER" id="PTHR32060">
    <property type="entry name" value="TAIL-SPECIFIC PROTEASE"/>
    <property type="match status" value="1"/>
</dbReference>
<dbReference type="Pfam" id="PF03572">
    <property type="entry name" value="Peptidase_S41"/>
    <property type="match status" value="1"/>
</dbReference>
<accession>A0ABS1KV76</accession>
<keyword evidence="2" id="KW-0645">Protease</keyword>
<dbReference type="InterPro" id="IPR001478">
    <property type="entry name" value="PDZ"/>
</dbReference>
<dbReference type="InterPro" id="IPR036034">
    <property type="entry name" value="PDZ_sf"/>
</dbReference>
<dbReference type="Gene3D" id="3.90.226.10">
    <property type="entry name" value="2-enoyl-CoA Hydratase, Chain A, domain 1"/>
    <property type="match status" value="1"/>
</dbReference>
<dbReference type="PROSITE" id="PS50106">
    <property type="entry name" value="PDZ"/>
    <property type="match status" value="1"/>
</dbReference>
<dbReference type="InterPro" id="IPR040573">
    <property type="entry name" value="TSP_N"/>
</dbReference>
<evidence type="ECO:0000256" key="2">
    <source>
        <dbReference type="ARBA" id="ARBA00022670"/>
    </source>
</evidence>
<dbReference type="Proteomes" id="UP000613030">
    <property type="component" value="Unassembled WGS sequence"/>
</dbReference>
<sequence length="689" mass="77382">MLTTLAFAWAFDANAQTPINFKTEAQLLKKVIQQKHYNPPPLNDAYSARVFDDFLDDLDPDRMLFTAGELKSLLVFRDKLDDELNGNNWVFLPTITQTYKKCLARAASSILQHTQSPFDLKTKETLPDDTTWAADEAALQTRWRLDLKLDVLARLADMKRKYPAEAEDAFLKKHEPEAREQAKANNIARGKRILFHPNGYDNYVGFAFLHAMANSVDAHTNYFSPKEMESFMGALSTEGFFFGVTLKENELGEVVIDKLTPGGPAWKSGVVYVGDVVQRLRWEGREWMDLFGLDLEEAGNIMEESNQLALDFELRNVSGQQKTVRLRKEKISDEDNIVKSFVMQGQKKIGYIFLPGFYSNWGDAGGARCANDVAKEILKLKKENIEGLVLDVRFNGGGSLEEAVAMAGIFIDAGPMGVLKDKTGNVVSVKDMNRGTIYDGPLVLMVNALSASASEFLAAALQDYRRAIVVGGRTYGKATAQELFALDLQSTAATYAKRKSLNGYSAVTLEKIYRVSGKTAQRKGVTPDILLPDMLEGLSLREENNASPVLPSDSIAKKTYYQPLTLLPLHELKAKSALRVSASSAFRAHEQYGALLKEMHESTEAVPLHWTEYVNWRNVRGKNLQEMEKQLSPLTSTFTVTGSNFEQQRLAIDEYGRNFNETWIKKLQQDISLEEAFYILCDYINQKKK</sequence>
<evidence type="ECO:0000256" key="3">
    <source>
        <dbReference type="ARBA" id="ARBA00022801"/>
    </source>
</evidence>
<evidence type="ECO:0000313" key="7">
    <source>
        <dbReference type="Proteomes" id="UP000613030"/>
    </source>
</evidence>
<dbReference type="Pfam" id="PF17804">
    <property type="entry name" value="TSP_NTD"/>
    <property type="match status" value="1"/>
</dbReference>
<dbReference type="InterPro" id="IPR029045">
    <property type="entry name" value="ClpP/crotonase-like_dom_sf"/>
</dbReference>
<evidence type="ECO:0000256" key="1">
    <source>
        <dbReference type="ARBA" id="ARBA00009179"/>
    </source>
</evidence>
<keyword evidence="7" id="KW-1185">Reference proteome</keyword>